<evidence type="ECO:0000259" key="1">
    <source>
        <dbReference type="Pfam" id="PF02931"/>
    </source>
</evidence>
<name>A0AAE1A3E4_9GAST</name>
<comment type="caution">
    <text evidence="2">The sequence shown here is derived from an EMBL/GenBank/DDBJ whole genome shotgun (WGS) entry which is preliminary data.</text>
</comment>
<evidence type="ECO:0000313" key="2">
    <source>
        <dbReference type="EMBL" id="KAK3780355.1"/>
    </source>
</evidence>
<accession>A0AAE1A3E4</accession>
<dbReference type="GO" id="GO:0005230">
    <property type="term" value="F:extracellular ligand-gated monoatomic ion channel activity"/>
    <property type="evidence" value="ECO:0007669"/>
    <property type="project" value="InterPro"/>
</dbReference>
<dbReference type="EMBL" id="JAWDGP010002733">
    <property type="protein sequence ID" value="KAK3780355.1"/>
    <property type="molecule type" value="Genomic_DNA"/>
</dbReference>
<dbReference type="InterPro" id="IPR006202">
    <property type="entry name" value="Neur_chan_lig-bd"/>
</dbReference>
<dbReference type="AlphaFoldDB" id="A0AAE1A3E4"/>
<keyword evidence="3" id="KW-1185">Reference proteome</keyword>
<feature type="domain" description="Neurotransmitter-gated ion-channel ligand-binding" evidence="1">
    <location>
        <begin position="28"/>
        <end position="91"/>
    </location>
</feature>
<organism evidence="2 3">
    <name type="scientific">Elysia crispata</name>
    <name type="common">lettuce slug</name>
    <dbReference type="NCBI Taxonomy" id="231223"/>
    <lineage>
        <taxon>Eukaryota</taxon>
        <taxon>Metazoa</taxon>
        <taxon>Spiralia</taxon>
        <taxon>Lophotrochozoa</taxon>
        <taxon>Mollusca</taxon>
        <taxon>Gastropoda</taxon>
        <taxon>Heterobranchia</taxon>
        <taxon>Euthyneura</taxon>
        <taxon>Panpulmonata</taxon>
        <taxon>Sacoglossa</taxon>
        <taxon>Placobranchoidea</taxon>
        <taxon>Plakobranchidae</taxon>
        <taxon>Elysia</taxon>
    </lineage>
</organism>
<proteinExistence type="predicted"/>
<gene>
    <name evidence="2" type="ORF">RRG08_022777</name>
</gene>
<sequence>MPFWCSKVTDKANCFVRCFNHVTDNTFSFFLQVNEKDQNLGVHVWMALSWSDFLLSWQPQNFGNISSFLVRQEDIWLSDIQVANSVVKQMQLGVGTLSVWDRNMRY</sequence>
<dbReference type="Proteomes" id="UP001283361">
    <property type="component" value="Unassembled WGS sequence"/>
</dbReference>
<dbReference type="InterPro" id="IPR036734">
    <property type="entry name" value="Neur_chan_lig-bd_sf"/>
</dbReference>
<dbReference type="GO" id="GO:0016020">
    <property type="term" value="C:membrane"/>
    <property type="evidence" value="ECO:0007669"/>
    <property type="project" value="InterPro"/>
</dbReference>
<dbReference type="SUPFAM" id="SSF63712">
    <property type="entry name" value="Nicotinic receptor ligand binding domain-like"/>
    <property type="match status" value="1"/>
</dbReference>
<dbReference type="Gene3D" id="2.70.170.10">
    <property type="entry name" value="Neurotransmitter-gated ion-channel ligand-binding domain"/>
    <property type="match status" value="1"/>
</dbReference>
<reference evidence="2" key="1">
    <citation type="journal article" date="2023" name="G3 (Bethesda)">
        <title>A reference genome for the long-term kleptoplast-retaining sea slug Elysia crispata morphotype clarki.</title>
        <authorList>
            <person name="Eastman K.E."/>
            <person name="Pendleton A.L."/>
            <person name="Shaikh M.A."/>
            <person name="Suttiyut T."/>
            <person name="Ogas R."/>
            <person name="Tomko P."/>
            <person name="Gavelis G."/>
            <person name="Widhalm J.R."/>
            <person name="Wisecaver J.H."/>
        </authorList>
    </citation>
    <scope>NUCLEOTIDE SEQUENCE</scope>
    <source>
        <strain evidence="2">ECLA1</strain>
    </source>
</reference>
<dbReference type="Pfam" id="PF02931">
    <property type="entry name" value="Neur_chan_LBD"/>
    <property type="match status" value="1"/>
</dbReference>
<protein>
    <recommendedName>
        <fullName evidence="1">Neurotransmitter-gated ion-channel ligand-binding domain-containing protein</fullName>
    </recommendedName>
</protein>
<evidence type="ECO:0000313" key="3">
    <source>
        <dbReference type="Proteomes" id="UP001283361"/>
    </source>
</evidence>